<reference evidence="5" key="1">
    <citation type="submission" date="2023-05" db="EMBL/GenBank/DDBJ databases">
        <authorList>
            <person name="Stuckert A."/>
        </authorList>
    </citation>
    <scope>NUCLEOTIDE SEQUENCE</scope>
</reference>
<dbReference type="PANTHER" id="PTHR15481">
    <property type="entry name" value="RIBONUCLEIC ACID BINDING PROTEIN S1"/>
    <property type="match status" value="1"/>
</dbReference>
<evidence type="ECO:0000313" key="6">
    <source>
        <dbReference type="Proteomes" id="UP001162483"/>
    </source>
</evidence>
<dbReference type="InterPro" id="IPR000504">
    <property type="entry name" value="RRM_dom"/>
</dbReference>
<dbReference type="EMBL" id="CATNWA010014157">
    <property type="protein sequence ID" value="CAI9568254.1"/>
    <property type="molecule type" value="Genomic_DNA"/>
</dbReference>
<organism evidence="5 6">
    <name type="scientific">Staurois parvus</name>
    <dbReference type="NCBI Taxonomy" id="386267"/>
    <lineage>
        <taxon>Eukaryota</taxon>
        <taxon>Metazoa</taxon>
        <taxon>Chordata</taxon>
        <taxon>Craniata</taxon>
        <taxon>Vertebrata</taxon>
        <taxon>Euteleostomi</taxon>
        <taxon>Amphibia</taxon>
        <taxon>Batrachia</taxon>
        <taxon>Anura</taxon>
        <taxon>Neobatrachia</taxon>
        <taxon>Ranoidea</taxon>
        <taxon>Ranidae</taxon>
        <taxon>Staurois</taxon>
    </lineage>
</organism>
<evidence type="ECO:0000313" key="5">
    <source>
        <dbReference type="EMBL" id="CAI9568254.1"/>
    </source>
</evidence>
<dbReference type="PROSITE" id="PS50102">
    <property type="entry name" value="RRM"/>
    <property type="match status" value="1"/>
</dbReference>
<dbReference type="InterPro" id="IPR012677">
    <property type="entry name" value="Nucleotide-bd_a/b_plait_sf"/>
</dbReference>
<name>A0ABN9D6T7_9NEOB</name>
<dbReference type="PANTHER" id="PTHR15481:SF5">
    <property type="entry name" value="SQUAMOUS CELL CARCINOMA ANTIGEN RECOGNIZED BY T-CELLS 3"/>
    <property type="match status" value="1"/>
</dbReference>
<feature type="compositionally biased region" description="Polar residues" evidence="3">
    <location>
        <begin position="86"/>
        <end position="98"/>
    </location>
</feature>
<feature type="domain" description="RRM" evidence="4">
    <location>
        <begin position="1"/>
        <end position="38"/>
    </location>
</feature>
<evidence type="ECO:0000256" key="2">
    <source>
        <dbReference type="PROSITE-ProRule" id="PRU00176"/>
    </source>
</evidence>
<dbReference type="SUPFAM" id="SSF54928">
    <property type="entry name" value="RNA-binding domain, RBD"/>
    <property type="match status" value="1"/>
</dbReference>
<dbReference type="InterPro" id="IPR008669">
    <property type="entry name" value="LSM_interact"/>
</dbReference>
<comment type="caution">
    <text evidence="5">The sequence shown here is derived from an EMBL/GenBank/DDBJ whole genome shotgun (WGS) entry which is preliminary data.</text>
</comment>
<feature type="region of interest" description="Disordered" evidence="3">
    <location>
        <begin position="75"/>
        <end position="121"/>
    </location>
</feature>
<proteinExistence type="predicted"/>
<dbReference type="Pfam" id="PF00076">
    <property type="entry name" value="RRM_1"/>
    <property type="match status" value="1"/>
</dbReference>
<dbReference type="Pfam" id="PF16605">
    <property type="entry name" value="LSM_int_assoc"/>
    <property type="match status" value="1"/>
</dbReference>
<evidence type="ECO:0000256" key="3">
    <source>
        <dbReference type="SAM" id="MobiDB-lite"/>
    </source>
</evidence>
<dbReference type="Gene3D" id="3.30.70.330">
    <property type="match status" value="1"/>
</dbReference>
<dbReference type="Pfam" id="PF05391">
    <property type="entry name" value="Lsm_interact"/>
    <property type="match status" value="1"/>
</dbReference>
<evidence type="ECO:0000256" key="1">
    <source>
        <dbReference type="ARBA" id="ARBA00022884"/>
    </source>
</evidence>
<accession>A0ABN9D6T7</accession>
<dbReference type="Proteomes" id="UP001162483">
    <property type="component" value="Unassembled WGS sequence"/>
</dbReference>
<evidence type="ECO:0000259" key="4">
    <source>
        <dbReference type="PROSITE" id="PS50102"/>
    </source>
</evidence>
<protein>
    <recommendedName>
        <fullName evidence="4">RRM domain-containing protein</fullName>
    </recommendedName>
</protein>
<dbReference type="InterPro" id="IPR035979">
    <property type="entry name" value="RBD_domain_sf"/>
</dbReference>
<keyword evidence="1 2" id="KW-0694">RNA-binding</keyword>
<feature type="non-terminal residue" evidence="5">
    <location>
        <position position="1"/>
    </location>
</feature>
<gene>
    <name evidence="5" type="ORF">SPARVUS_LOCUS6678333</name>
</gene>
<keyword evidence="6" id="KW-1185">Reference proteome</keyword>
<sequence length="121" mass="13195">KGLAYVEFENEAQASQAVIKLDGTKIKEHTIKVAISNPPLRKQLETAQSNRPMMPRQMYGARGRGRTQVALLPRSLHRQNAPAATKTENGTPQAQSGSLPGGEGESKKMSNADFARLLLQK</sequence>